<accession>A0A2D0KLY2</accession>
<dbReference type="InterPro" id="IPR016181">
    <property type="entry name" value="Acyl_CoA_acyltransferase"/>
</dbReference>
<dbReference type="PROSITE" id="PS51186">
    <property type="entry name" value="GNAT"/>
    <property type="match status" value="1"/>
</dbReference>
<proteinExistence type="predicted"/>
<organism evidence="2 3">
    <name type="scientific">Xenorhabdus stockiae</name>
    <dbReference type="NCBI Taxonomy" id="351614"/>
    <lineage>
        <taxon>Bacteria</taxon>
        <taxon>Pseudomonadati</taxon>
        <taxon>Pseudomonadota</taxon>
        <taxon>Gammaproteobacteria</taxon>
        <taxon>Enterobacterales</taxon>
        <taxon>Morganellaceae</taxon>
        <taxon>Xenorhabdus</taxon>
    </lineage>
</organism>
<gene>
    <name evidence="2" type="ORF">Xsto_02964</name>
</gene>
<evidence type="ECO:0000259" key="1">
    <source>
        <dbReference type="PROSITE" id="PS51186"/>
    </source>
</evidence>
<evidence type="ECO:0000313" key="3">
    <source>
        <dbReference type="Proteomes" id="UP000222366"/>
    </source>
</evidence>
<dbReference type="Proteomes" id="UP000222366">
    <property type="component" value="Unassembled WGS sequence"/>
</dbReference>
<dbReference type="Gene3D" id="3.40.630.30">
    <property type="match status" value="1"/>
</dbReference>
<dbReference type="SUPFAM" id="SSF55729">
    <property type="entry name" value="Acyl-CoA N-acyltransferases (Nat)"/>
    <property type="match status" value="1"/>
</dbReference>
<reference evidence="2 3" key="1">
    <citation type="journal article" date="2017" name="Nat. Microbiol.">
        <title>Natural product diversity associated with the nematode symbionts Photorhabdus and Xenorhabdus.</title>
        <authorList>
            <person name="Tobias N.J."/>
            <person name="Wolff H."/>
            <person name="Djahanschiri B."/>
            <person name="Grundmann F."/>
            <person name="Kronenwerth M."/>
            <person name="Shi Y.M."/>
            <person name="Simonyi S."/>
            <person name="Grun P."/>
            <person name="Shapiro-Ilan D."/>
            <person name="Pidot S.J."/>
            <person name="Stinear T.P."/>
            <person name="Ebersberger I."/>
            <person name="Bode H.B."/>
        </authorList>
    </citation>
    <scope>NUCLEOTIDE SEQUENCE [LARGE SCALE GENOMIC DNA]</scope>
    <source>
        <strain evidence="2 3">DSM 17904</strain>
    </source>
</reference>
<protein>
    <submittedName>
        <fullName evidence="2">N-acetyltransferase</fullName>
    </submittedName>
</protein>
<evidence type="ECO:0000313" key="2">
    <source>
        <dbReference type="EMBL" id="PHM64430.1"/>
    </source>
</evidence>
<dbReference type="GO" id="GO:0016747">
    <property type="term" value="F:acyltransferase activity, transferring groups other than amino-acyl groups"/>
    <property type="evidence" value="ECO:0007669"/>
    <property type="project" value="InterPro"/>
</dbReference>
<dbReference type="EMBL" id="NJAJ01000029">
    <property type="protein sequence ID" value="PHM64430.1"/>
    <property type="molecule type" value="Genomic_DNA"/>
</dbReference>
<keyword evidence="3" id="KW-1185">Reference proteome</keyword>
<comment type="caution">
    <text evidence="2">The sequence shown here is derived from an EMBL/GenBank/DDBJ whole genome shotgun (WGS) entry which is preliminary data.</text>
</comment>
<sequence length="260" mass="29220">MSLSNLSNSVLSHRKLEDYFFSSISQIYRHIGAGIRLYVTGVGTDSLNFLQVVDEHNQIAEELKAAIQLMDEQSDVPFLIVAVQPSHQVLAVIEQAGFVFDPDSITTVMELDLINWQIKDEHCAEYEIRCVDHRLSDWVLPVKSAFETGDSISGQYMKCHQAALIAGKCLQHYALYVDEKPVCALTLSRLNNIVRLDDISTVREKMGRGYASALINYVLSEARKKGATACYLEASREGNGVYRRIGFKSLFECQAFVRES</sequence>
<dbReference type="InterPro" id="IPR000182">
    <property type="entry name" value="GNAT_dom"/>
</dbReference>
<feature type="domain" description="N-acetyltransferase" evidence="1">
    <location>
        <begin position="126"/>
        <end position="260"/>
    </location>
</feature>
<dbReference type="CDD" id="cd04301">
    <property type="entry name" value="NAT_SF"/>
    <property type="match status" value="1"/>
</dbReference>
<dbReference type="AlphaFoldDB" id="A0A2D0KLY2"/>
<keyword evidence="2" id="KW-0808">Transferase</keyword>
<name>A0A2D0KLY2_9GAMM</name>
<dbReference type="RefSeq" id="WP_099125488.1">
    <property type="nucleotide sequence ID" value="NZ_CAWNRH010000103.1"/>
</dbReference>
<dbReference type="Pfam" id="PF13673">
    <property type="entry name" value="Acetyltransf_10"/>
    <property type="match status" value="1"/>
</dbReference>